<evidence type="ECO:0000313" key="3">
    <source>
        <dbReference type="EMBL" id="DAD55924.1"/>
    </source>
</evidence>
<accession>A0A8D9PER8</accession>
<sequence length="121" mass="13587">MRKLNTIQKNNNLNTVYAVDEKGVGNANHVYNVIVTDGQGNETPYSIAFQNGPRKETDSIHGLLDTDLLEIVRDRLQGFQSGEFACRENALALTHLEECLLWMNLRVENRAERGVLGTSNK</sequence>
<name>A0A8D9PER8_9VIRU</name>
<evidence type="ECO:0000256" key="1">
    <source>
        <dbReference type="ARBA" id="ARBA00022741"/>
    </source>
</evidence>
<dbReference type="InterPro" id="IPR056098">
    <property type="entry name" value="Acb2/Tad1_hairpin"/>
</dbReference>
<organism evidence="3">
    <name type="scientific">Bacteriophage sp</name>
    <dbReference type="NCBI Taxonomy" id="38018"/>
    <lineage>
        <taxon>Viruses</taxon>
    </lineage>
</organism>
<keyword evidence="1" id="KW-0547">Nucleotide-binding</keyword>
<evidence type="ECO:0000259" key="2">
    <source>
        <dbReference type="Pfam" id="PF24729"/>
    </source>
</evidence>
<proteinExistence type="predicted"/>
<protein>
    <recommendedName>
        <fullName evidence="2">Acb2/Tad1 hairpin domain-containing protein</fullName>
    </recommendedName>
</protein>
<dbReference type="Pfam" id="PF24729">
    <property type="entry name" value="Acb2_Tad1_hairpin"/>
    <property type="match status" value="1"/>
</dbReference>
<dbReference type="EMBL" id="BK029940">
    <property type="protein sequence ID" value="DAD55924.1"/>
    <property type="molecule type" value="Genomic_DNA"/>
</dbReference>
<reference evidence="3" key="1">
    <citation type="journal article" date="2021" name="Proc. Natl. Acad. Sci. U.S.A.">
        <title>A Catalog of Tens of Thousands of Viruses from Human Metagenomes Reveals Hidden Associations with Chronic Diseases.</title>
        <authorList>
            <person name="Tisza M.J."/>
            <person name="Buck C.B."/>
        </authorList>
    </citation>
    <scope>NUCLEOTIDE SEQUENCE</scope>
    <source>
        <strain evidence="3">CtOZu12</strain>
    </source>
</reference>
<feature type="domain" description="Acb2/Tad1 hairpin" evidence="2">
    <location>
        <begin position="47"/>
        <end position="107"/>
    </location>
</feature>